<dbReference type="InterPro" id="IPR011047">
    <property type="entry name" value="Quinoprotein_ADH-like_sf"/>
</dbReference>
<gene>
    <name evidence="1" type="ORF">AFULGI_00014640</name>
</gene>
<dbReference type="Proteomes" id="UP000028501">
    <property type="component" value="Chromosome"/>
</dbReference>
<dbReference type="GeneID" id="24794964"/>
<dbReference type="SUPFAM" id="SSF50998">
    <property type="entry name" value="Quinoprotein alcohol dehydrogenase-like"/>
    <property type="match status" value="1"/>
</dbReference>
<dbReference type="InterPro" id="IPR015943">
    <property type="entry name" value="WD40/YVTN_repeat-like_dom_sf"/>
</dbReference>
<name>A0A075WE13_ARCFL</name>
<dbReference type="EMBL" id="CP006577">
    <property type="protein sequence ID" value="AIG98231.1"/>
    <property type="molecule type" value="Genomic_DNA"/>
</dbReference>
<evidence type="ECO:0000313" key="2">
    <source>
        <dbReference type="Proteomes" id="UP000028501"/>
    </source>
</evidence>
<evidence type="ECO:0008006" key="3">
    <source>
        <dbReference type="Google" id="ProtNLM"/>
    </source>
</evidence>
<dbReference type="KEGG" id="afg:AFULGI_00014640"/>
<dbReference type="RefSeq" id="WP_231487453.1">
    <property type="nucleotide sequence ID" value="NZ_CP006577.1"/>
</dbReference>
<dbReference type="Gene3D" id="2.130.10.10">
    <property type="entry name" value="YVTN repeat-like/Quinoprotein amine dehydrogenase"/>
    <property type="match status" value="1"/>
</dbReference>
<protein>
    <recommendedName>
        <fullName evidence="3">WD40 repeat protein</fullName>
    </recommendedName>
</protein>
<proteinExistence type="predicted"/>
<evidence type="ECO:0000313" key="1">
    <source>
        <dbReference type="EMBL" id="AIG98231.1"/>
    </source>
</evidence>
<accession>A0A075WE13</accession>
<organism evidence="1 2">
    <name type="scientific">Archaeoglobus fulgidus DSM 8774</name>
    <dbReference type="NCBI Taxonomy" id="1344584"/>
    <lineage>
        <taxon>Archaea</taxon>
        <taxon>Methanobacteriati</taxon>
        <taxon>Methanobacteriota</taxon>
        <taxon>Archaeoglobi</taxon>
        <taxon>Archaeoglobales</taxon>
        <taxon>Archaeoglobaceae</taxon>
        <taxon>Archaeoglobus</taxon>
    </lineage>
</organism>
<dbReference type="HOGENOM" id="CLU_741070_0_0_2"/>
<dbReference type="AlphaFoldDB" id="A0A075WE13"/>
<sequence length="319" mass="35537">MKVIRHVDTSGEPFMDLSPDGELAAAVDWNNAKIYLVKPDGESVVFDIQGQDAVKPVVSGVALKDGVAYVLGSYEDFVGIRKYSWNGEVGEERHGWAGSVSDNILRSPSGNHLCYLITIDAGKQELYCDGVKMTLGGDYYFLNSVSDSGVVVISSGDGTHVFKEGNEVLSFNTSNVVAYKDRVLVNEEDFLRVYDLSGNLVGEKEGYTFSLTTLLRWTLLPTERYIFRYEPLEDTHVITWDIKQVETLPGFPQFANDHFVVTSKNGVLHCYSLKDFHEVFSVEMPEDDGLIKLSDDGRVMLVSGENGGYWLYVSSENNF</sequence>
<reference evidence="1 2" key="1">
    <citation type="submission" date="2013-07" db="EMBL/GenBank/DDBJ databases">
        <title>Genome of Archaeoglobus fulgidus.</title>
        <authorList>
            <person name="Fiebig A."/>
            <person name="Birkeland N.-K."/>
        </authorList>
    </citation>
    <scope>NUCLEOTIDE SEQUENCE [LARGE SCALE GENOMIC DNA]</scope>
    <source>
        <strain evidence="1 2">DSM 8774</strain>
    </source>
</reference>